<dbReference type="Proteomes" id="UP001559025">
    <property type="component" value="Unassembled WGS sequence"/>
</dbReference>
<keyword evidence="2" id="KW-1185">Reference proteome</keyword>
<gene>
    <name evidence="1" type="ORF">V1479_08915</name>
</gene>
<sequence length="96" mass="11096">MDTLCSDIHAFQRKKHHEQRVAGQTAALFLTCGVDLADALSAPRVEKKRIALRLERLIERERLRGMGRHWSYDLNRHIALKQTLNRLRHSAGTLLD</sequence>
<evidence type="ECO:0000313" key="1">
    <source>
        <dbReference type="EMBL" id="MEX4007423.1"/>
    </source>
</evidence>
<protein>
    <submittedName>
        <fullName evidence="1">Cytoplasmic protein</fullName>
    </submittedName>
</protein>
<proteinExistence type="predicted"/>
<organism evidence="1 2">
    <name type="scientific">Neoaquamicrobium sediminum</name>
    <dbReference type="NCBI Taxonomy" id="1849104"/>
    <lineage>
        <taxon>Bacteria</taxon>
        <taxon>Pseudomonadati</taxon>
        <taxon>Pseudomonadota</taxon>
        <taxon>Alphaproteobacteria</taxon>
        <taxon>Hyphomicrobiales</taxon>
        <taxon>Phyllobacteriaceae</taxon>
        <taxon>Neoaquamicrobium</taxon>
    </lineage>
</organism>
<name>A0ABV3WTD9_9HYPH</name>
<dbReference type="EMBL" id="JAZHFV010000002">
    <property type="protein sequence ID" value="MEX4007423.1"/>
    <property type="molecule type" value="Genomic_DNA"/>
</dbReference>
<accession>A0ABV3WTD9</accession>
<reference evidence="1 2" key="1">
    <citation type="submission" date="2024-01" db="EMBL/GenBank/DDBJ databases">
        <title>New evidence supports the origin of RcGTA from prophage.</title>
        <authorList>
            <person name="Xu Y."/>
            <person name="Liu B."/>
            <person name="Chen F."/>
        </authorList>
    </citation>
    <scope>NUCLEOTIDE SEQUENCE [LARGE SCALE GENOMIC DNA]</scope>
    <source>
        <strain evidence="1 2">CBW1107-2</strain>
    </source>
</reference>
<evidence type="ECO:0000313" key="2">
    <source>
        <dbReference type="Proteomes" id="UP001559025"/>
    </source>
</evidence>
<dbReference type="RefSeq" id="WP_368802594.1">
    <property type="nucleotide sequence ID" value="NZ_JAZHFV010000002.1"/>
</dbReference>
<comment type="caution">
    <text evidence="1">The sequence shown here is derived from an EMBL/GenBank/DDBJ whole genome shotgun (WGS) entry which is preliminary data.</text>
</comment>